<reference evidence="1" key="1">
    <citation type="submission" date="2020-02" db="EMBL/GenBank/DDBJ databases">
        <authorList>
            <person name="Meier V. D."/>
        </authorList>
    </citation>
    <scope>NUCLEOTIDE SEQUENCE</scope>
    <source>
        <strain evidence="1">AVDCRST_MAG63</strain>
    </source>
</reference>
<evidence type="ECO:0008006" key="2">
    <source>
        <dbReference type="Google" id="ProtNLM"/>
    </source>
</evidence>
<sequence length="264" mass="29183">MWGMGLTDEQARAFDEAGAVTIDTPLTARQIAAAAAAMDRLLPFREGNPRPSRTCDYDDPALLDIIQHPFFEAAARRALAADEVHFFQTAILNAYPEPGVPFRFWQHVDIQYRLSDFLARPRRILCSFFLWLSDVNERRAPMMVRPGSHLLLARLREDDPAWDAGGGGPPAVAPVMLADLPPLPFAPPVPLTARAGQVSVLTTATVHGASTNVDTQPRRNLVFTFAAAGVTIGLPPGEERQKREYHALLRARLRPERAHIVPDE</sequence>
<dbReference type="InterPro" id="IPR008775">
    <property type="entry name" value="Phytyl_CoA_dOase-like"/>
</dbReference>
<gene>
    <name evidence="1" type="ORF">AVDCRST_MAG63-1361</name>
</gene>
<dbReference type="Gene3D" id="2.60.120.620">
    <property type="entry name" value="q2cbj1_9rhob like domain"/>
    <property type="match status" value="1"/>
</dbReference>
<dbReference type="PANTHER" id="PTHR20883:SF48">
    <property type="entry name" value="ECTOINE DIOXYGENASE"/>
    <property type="match status" value="1"/>
</dbReference>
<proteinExistence type="predicted"/>
<dbReference type="GO" id="GO:0016706">
    <property type="term" value="F:2-oxoglutarate-dependent dioxygenase activity"/>
    <property type="evidence" value="ECO:0007669"/>
    <property type="project" value="UniProtKB-ARBA"/>
</dbReference>
<evidence type="ECO:0000313" key="1">
    <source>
        <dbReference type="EMBL" id="CAA9239492.1"/>
    </source>
</evidence>
<name>A0A6J4I129_9BACT</name>
<accession>A0A6J4I129</accession>
<dbReference type="GO" id="GO:0005506">
    <property type="term" value="F:iron ion binding"/>
    <property type="evidence" value="ECO:0007669"/>
    <property type="project" value="UniProtKB-ARBA"/>
</dbReference>
<dbReference type="AlphaFoldDB" id="A0A6J4I129"/>
<organism evidence="1">
    <name type="scientific">uncultured Armatimonadetes bacterium</name>
    <dbReference type="NCBI Taxonomy" id="157466"/>
    <lineage>
        <taxon>Bacteria</taxon>
        <taxon>Bacillati</taxon>
        <taxon>Armatimonadota</taxon>
        <taxon>environmental samples</taxon>
    </lineage>
</organism>
<dbReference type="Pfam" id="PF05721">
    <property type="entry name" value="PhyH"/>
    <property type="match status" value="1"/>
</dbReference>
<dbReference type="PANTHER" id="PTHR20883">
    <property type="entry name" value="PHYTANOYL-COA DIOXYGENASE DOMAIN CONTAINING 1"/>
    <property type="match status" value="1"/>
</dbReference>
<dbReference type="SUPFAM" id="SSF51197">
    <property type="entry name" value="Clavaminate synthase-like"/>
    <property type="match status" value="1"/>
</dbReference>
<dbReference type="EMBL" id="CADCTO010000181">
    <property type="protein sequence ID" value="CAA9239492.1"/>
    <property type="molecule type" value="Genomic_DNA"/>
</dbReference>
<protein>
    <recommendedName>
        <fullName evidence="2">Phytanoyl-CoA dioxygenase</fullName>
    </recommendedName>
</protein>